<dbReference type="AlphaFoldDB" id="A0A8H7PN44"/>
<gene>
    <name evidence="9" type="ORF">INT44_007464</name>
</gene>
<dbReference type="Gene3D" id="6.10.330.20">
    <property type="match status" value="1"/>
</dbReference>
<evidence type="ECO:0000256" key="2">
    <source>
        <dbReference type="ARBA" id="ARBA00009254"/>
    </source>
</evidence>
<evidence type="ECO:0000256" key="1">
    <source>
        <dbReference type="ARBA" id="ARBA00004173"/>
    </source>
</evidence>
<comment type="similarity">
    <text evidence="2">Belongs to the universal ribosomal protein uL29 family.</text>
</comment>
<evidence type="ECO:0000256" key="5">
    <source>
        <dbReference type="ARBA" id="ARBA00023274"/>
    </source>
</evidence>
<dbReference type="GO" id="GO:0032543">
    <property type="term" value="P:mitochondrial translation"/>
    <property type="evidence" value="ECO:0007669"/>
    <property type="project" value="TreeGrafter"/>
</dbReference>
<dbReference type="Pfam" id="PF06984">
    <property type="entry name" value="MRP-L47"/>
    <property type="match status" value="1"/>
</dbReference>
<evidence type="ECO:0000313" key="10">
    <source>
        <dbReference type="Proteomes" id="UP000612746"/>
    </source>
</evidence>
<name>A0A8H7PN44_9FUNG</name>
<feature type="region of interest" description="Disordered" evidence="8">
    <location>
        <begin position="48"/>
        <end position="77"/>
    </location>
</feature>
<dbReference type="SUPFAM" id="SSF46561">
    <property type="entry name" value="Ribosomal protein L29 (L29p)"/>
    <property type="match status" value="1"/>
</dbReference>
<dbReference type="GO" id="GO:0003735">
    <property type="term" value="F:structural constituent of ribosome"/>
    <property type="evidence" value="ECO:0007669"/>
    <property type="project" value="InterPro"/>
</dbReference>
<sequence length="165" mass="18854">MSRLLQRVASSIFKQTQQLGQQTRLVSTQQSTAPKGLQQFFENGASLPEQSWTGKEEHGGGSGKSERRKKNSSRSWKASELRLKSFDDLHKLWYVLLKERNVLATQREEARRLGIDKSTWTNAGRVRKASEICKKSMARIKFVLNERQLAYEEAARLVKTNGSDK</sequence>
<dbReference type="Proteomes" id="UP000612746">
    <property type="component" value="Unassembled WGS sequence"/>
</dbReference>
<dbReference type="GO" id="GO:0005762">
    <property type="term" value="C:mitochondrial large ribosomal subunit"/>
    <property type="evidence" value="ECO:0007669"/>
    <property type="project" value="TreeGrafter"/>
</dbReference>
<dbReference type="InterPro" id="IPR038340">
    <property type="entry name" value="MRP-L47_sf"/>
</dbReference>
<dbReference type="InterPro" id="IPR036049">
    <property type="entry name" value="Ribosomal_uL29_sf"/>
</dbReference>
<keyword evidence="4" id="KW-0496">Mitochondrion</keyword>
<dbReference type="PANTHER" id="PTHR21183">
    <property type="entry name" value="RIBOSOMAL PROTEIN L47, MITOCHONDRIAL-RELATED"/>
    <property type="match status" value="1"/>
</dbReference>
<evidence type="ECO:0000256" key="6">
    <source>
        <dbReference type="ARBA" id="ARBA00035289"/>
    </source>
</evidence>
<comment type="caution">
    <text evidence="9">The sequence shown here is derived from an EMBL/GenBank/DDBJ whole genome shotgun (WGS) entry which is preliminary data.</text>
</comment>
<organism evidence="9 10">
    <name type="scientific">Umbelopsis vinacea</name>
    <dbReference type="NCBI Taxonomy" id="44442"/>
    <lineage>
        <taxon>Eukaryota</taxon>
        <taxon>Fungi</taxon>
        <taxon>Fungi incertae sedis</taxon>
        <taxon>Mucoromycota</taxon>
        <taxon>Mucoromycotina</taxon>
        <taxon>Umbelopsidomycetes</taxon>
        <taxon>Umbelopsidales</taxon>
        <taxon>Umbelopsidaceae</taxon>
        <taxon>Umbelopsis</taxon>
    </lineage>
</organism>
<evidence type="ECO:0000313" key="9">
    <source>
        <dbReference type="EMBL" id="KAG2176800.1"/>
    </source>
</evidence>
<dbReference type="PANTHER" id="PTHR21183:SF18">
    <property type="entry name" value="LARGE RIBOSOMAL SUBUNIT PROTEIN UL29M"/>
    <property type="match status" value="1"/>
</dbReference>
<dbReference type="InterPro" id="IPR010729">
    <property type="entry name" value="Ribosomal_uL29_mit"/>
</dbReference>
<keyword evidence="10" id="KW-1185">Reference proteome</keyword>
<feature type="non-terminal residue" evidence="9">
    <location>
        <position position="1"/>
    </location>
</feature>
<reference evidence="9" key="1">
    <citation type="submission" date="2020-12" db="EMBL/GenBank/DDBJ databases">
        <title>Metabolic potential, ecology and presence of endohyphal bacteria is reflected in genomic diversity of Mucoromycotina.</title>
        <authorList>
            <person name="Muszewska A."/>
            <person name="Okrasinska A."/>
            <person name="Steczkiewicz K."/>
            <person name="Drgas O."/>
            <person name="Orlowska M."/>
            <person name="Perlinska-Lenart U."/>
            <person name="Aleksandrzak-Piekarczyk T."/>
            <person name="Szatraj K."/>
            <person name="Zielenkiewicz U."/>
            <person name="Pilsyk S."/>
            <person name="Malc E."/>
            <person name="Mieczkowski P."/>
            <person name="Kruszewska J.S."/>
            <person name="Biernat P."/>
            <person name="Pawlowska J."/>
        </authorList>
    </citation>
    <scope>NUCLEOTIDE SEQUENCE</scope>
    <source>
        <strain evidence="9">WA0000051536</strain>
    </source>
</reference>
<dbReference type="OrthoDB" id="270763at2759"/>
<dbReference type="EMBL" id="JAEPRA010000013">
    <property type="protein sequence ID" value="KAG2176800.1"/>
    <property type="molecule type" value="Genomic_DNA"/>
</dbReference>
<evidence type="ECO:0000256" key="4">
    <source>
        <dbReference type="ARBA" id="ARBA00023128"/>
    </source>
</evidence>
<comment type="subcellular location">
    <subcellularLocation>
        <location evidence="1">Mitochondrion</location>
    </subcellularLocation>
</comment>
<evidence type="ECO:0000256" key="7">
    <source>
        <dbReference type="ARBA" id="ARBA00035399"/>
    </source>
</evidence>
<accession>A0A8H7PN44</accession>
<evidence type="ECO:0000256" key="3">
    <source>
        <dbReference type="ARBA" id="ARBA00022980"/>
    </source>
</evidence>
<evidence type="ECO:0000256" key="8">
    <source>
        <dbReference type="SAM" id="MobiDB-lite"/>
    </source>
</evidence>
<keyword evidence="5" id="KW-0687">Ribonucleoprotein</keyword>
<keyword evidence="3" id="KW-0689">Ribosomal protein</keyword>
<proteinExistence type="inferred from homology"/>
<protein>
    <recommendedName>
        <fullName evidence="6">Large ribosomal subunit protein uL29m</fullName>
    </recommendedName>
    <alternativeName>
        <fullName evidence="7">54S ribosomal protein L4, mitochondrial</fullName>
    </alternativeName>
</protein>